<dbReference type="Proteomes" id="UP000349468">
    <property type="component" value="Unassembled WGS sequence"/>
</dbReference>
<evidence type="ECO:0000313" key="1">
    <source>
        <dbReference type="EMBL" id="VVO52461.1"/>
    </source>
</evidence>
<sequence length="37" mass="4489">MKDLHELPSLLLRYVRPSSFPFEEPLHWRDERGRIAP</sequence>
<gene>
    <name evidence="1" type="ORF">PS870_00375</name>
</gene>
<reference evidence="1 2" key="1">
    <citation type="submission" date="2019-09" db="EMBL/GenBank/DDBJ databases">
        <authorList>
            <person name="Chandra G."/>
            <person name="Truman W A."/>
        </authorList>
    </citation>
    <scope>NUCLEOTIDE SEQUENCE [LARGE SCALE GENOMIC DNA]</scope>
    <source>
        <strain evidence="1">PS870</strain>
    </source>
</reference>
<name>A0A5E7GL88_PSEFL</name>
<proteinExistence type="predicted"/>
<evidence type="ECO:0000313" key="2">
    <source>
        <dbReference type="Proteomes" id="UP000349468"/>
    </source>
</evidence>
<protein>
    <submittedName>
        <fullName evidence="1">Uncharacterized protein</fullName>
    </submittedName>
</protein>
<accession>A0A5E7GL88</accession>
<organism evidence="1 2">
    <name type="scientific">Pseudomonas fluorescens</name>
    <dbReference type="NCBI Taxonomy" id="294"/>
    <lineage>
        <taxon>Bacteria</taxon>
        <taxon>Pseudomonadati</taxon>
        <taxon>Pseudomonadota</taxon>
        <taxon>Gammaproteobacteria</taxon>
        <taxon>Pseudomonadales</taxon>
        <taxon>Pseudomonadaceae</taxon>
        <taxon>Pseudomonas</taxon>
    </lineage>
</organism>
<dbReference type="EMBL" id="CABVIK010000001">
    <property type="protein sequence ID" value="VVO52461.1"/>
    <property type="molecule type" value="Genomic_DNA"/>
</dbReference>
<dbReference type="AlphaFoldDB" id="A0A5E7GL88"/>